<comment type="caution">
    <text evidence="2">The sequence shown here is derived from an EMBL/GenBank/DDBJ whole genome shotgun (WGS) entry which is preliminary data.</text>
</comment>
<dbReference type="EMBL" id="SRLO01000403">
    <property type="protein sequence ID" value="TNN57515.1"/>
    <property type="molecule type" value="Genomic_DNA"/>
</dbReference>
<dbReference type="AlphaFoldDB" id="A0A4Z2GWP5"/>
<organism evidence="2 3">
    <name type="scientific">Liparis tanakae</name>
    <name type="common">Tanaka's snailfish</name>
    <dbReference type="NCBI Taxonomy" id="230148"/>
    <lineage>
        <taxon>Eukaryota</taxon>
        <taxon>Metazoa</taxon>
        <taxon>Chordata</taxon>
        <taxon>Craniata</taxon>
        <taxon>Vertebrata</taxon>
        <taxon>Euteleostomi</taxon>
        <taxon>Actinopterygii</taxon>
        <taxon>Neopterygii</taxon>
        <taxon>Teleostei</taxon>
        <taxon>Neoteleostei</taxon>
        <taxon>Acanthomorphata</taxon>
        <taxon>Eupercaria</taxon>
        <taxon>Perciformes</taxon>
        <taxon>Cottioidei</taxon>
        <taxon>Cottales</taxon>
        <taxon>Liparidae</taxon>
        <taxon>Liparis</taxon>
    </lineage>
</organism>
<evidence type="ECO:0000313" key="3">
    <source>
        <dbReference type="Proteomes" id="UP000314294"/>
    </source>
</evidence>
<reference evidence="2 3" key="1">
    <citation type="submission" date="2019-03" db="EMBL/GenBank/DDBJ databases">
        <title>First draft genome of Liparis tanakae, snailfish: a comprehensive survey of snailfish specific genes.</title>
        <authorList>
            <person name="Kim W."/>
            <person name="Song I."/>
            <person name="Jeong J.-H."/>
            <person name="Kim D."/>
            <person name="Kim S."/>
            <person name="Ryu S."/>
            <person name="Song J.Y."/>
            <person name="Lee S.K."/>
        </authorList>
    </citation>
    <scope>NUCLEOTIDE SEQUENCE [LARGE SCALE GENOMIC DNA]</scope>
    <source>
        <tissue evidence="2">Muscle</tissue>
    </source>
</reference>
<protein>
    <submittedName>
        <fullName evidence="2">Uncharacterized protein</fullName>
    </submittedName>
</protein>
<name>A0A4Z2GWP5_9TELE</name>
<evidence type="ECO:0000313" key="2">
    <source>
        <dbReference type="EMBL" id="TNN57515.1"/>
    </source>
</evidence>
<proteinExistence type="predicted"/>
<dbReference type="Proteomes" id="UP000314294">
    <property type="component" value="Unassembled WGS sequence"/>
</dbReference>
<evidence type="ECO:0000256" key="1">
    <source>
        <dbReference type="SAM" id="MobiDB-lite"/>
    </source>
</evidence>
<gene>
    <name evidence="2" type="ORF">EYF80_032239</name>
</gene>
<keyword evidence="3" id="KW-1185">Reference proteome</keyword>
<feature type="region of interest" description="Disordered" evidence="1">
    <location>
        <begin position="1"/>
        <end position="21"/>
    </location>
</feature>
<accession>A0A4Z2GWP5</accession>
<sequence length="123" mass="13212">MAAAALSSSSSSSSSPPPPSPKDGVRNFFFFLALGDLEGELSGDSASSIVPQLRTVISTLSTLVVSWLTRRLSSSSTSPWPSLPFIRPVWLSEGAGPTDTARYQQNRGNNRTHTHADLCIYRT</sequence>